<dbReference type="InterPro" id="IPR011130">
    <property type="entry name" value="SecA_preprotein_X-link_dom"/>
</dbReference>
<keyword evidence="10 15" id="KW-0067">ATP-binding</keyword>
<evidence type="ECO:0000256" key="9">
    <source>
        <dbReference type="ARBA" id="ARBA00022833"/>
    </source>
</evidence>
<dbReference type="Pfam" id="PF07516">
    <property type="entry name" value="SecA_SW"/>
    <property type="match status" value="1"/>
</dbReference>
<keyword evidence="14 15" id="KW-0472">Membrane</keyword>
<reference evidence="20 21" key="1">
    <citation type="submission" date="2019-01" db="EMBL/GenBank/DDBJ databases">
        <title>Egibacter rhizosphaerae EGI 80759T.</title>
        <authorList>
            <person name="Chen D.-D."/>
            <person name="Tian Y."/>
            <person name="Jiao J.-Y."/>
            <person name="Zhang X.-T."/>
            <person name="Zhang Y.-G."/>
            <person name="Zhang Y."/>
            <person name="Xiao M."/>
            <person name="Shu W.-S."/>
            <person name="Li W.-J."/>
        </authorList>
    </citation>
    <scope>NUCLEOTIDE SEQUENCE [LARGE SCALE GENOMIC DNA]</scope>
    <source>
        <strain evidence="20 21">EGI 80759</strain>
    </source>
</reference>
<evidence type="ECO:0000256" key="13">
    <source>
        <dbReference type="ARBA" id="ARBA00023010"/>
    </source>
</evidence>
<evidence type="ECO:0000313" key="21">
    <source>
        <dbReference type="Proteomes" id="UP000291469"/>
    </source>
</evidence>
<dbReference type="GO" id="GO:0017038">
    <property type="term" value="P:protein import"/>
    <property type="evidence" value="ECO:0007669"/>
    <property type="project" value="InterPro"/>
</dbReference>
<keyword evidence="11 15" id="KW-0653">Protein transport</keyword>
<organism evidence="20 21">
    <name type="scientific">Egibacter rhizosphaerae</name>
    <dbReference type="NCBI Taxonomy" id="1670831"/>
    <lineage>
        <taxon>Bacteria</taxon>
        <taxon>Bacillati</taxon>
        <taxon>Actinomycetota</taxon>
        <taxon>Nitriliruptoria</taxon>
        <taxon>Egibacterales</taxon>
        <taxon>Egibacteraceae</taxon>
        <taxon>Egibacter</taxon>
    </lineage>
</organism>
<evidence type="ECO:0000256" key="4">
    <source>
        <dbReference type="ARBA" id="ARBA00022448"/>
    </source>
</evidence>
<feature type="domain" description="SecA family profile" evidence="19">
    <location>
        <begin position="1"/>
        <end position="617"/>
    </location>
</feature>
<dbReference type="GO" id="GO:0031522">
    <property type="term" value="C:cell envelope Sec protein transport complex"/>
    <property type="evidence" value="ECO:0007669"/>
    <property type="project" value="TreeGrafter"/>
</dbReference>
<dbReference type="GO" id="GO:0005829">
    <property type="term" value="C:cytosol"/>
    <property type="evidence" value="ECO:0007669"/>
    <property type="project" value="TreeGrafter"/>
</dbReference>
<evidence type="ECO:0000313" key="20">
    <source>
        <dbReference type="EMBL" id="QBI19192.1"/>
    </source>
</evidence>
<dbReference type="InterPro" id="IPR027417">
    <property type="entry name" value="P-loop_NTPase"/>
</dbReference>
<dbReference type="EC" id="7.4.2.8" evidence="15"/>
<feature type="compositionally biased region" description="Low complexity" evidence="17">
    <location>
        <begin position="917"/>
        <end position="927"/>
    </location>
</feature>
<comment type="similarity">
    <text evidence="3 15 16">Belongs to the SecA family.</text>
</comment>
<evidence type="ECO:0000256" key="16">
    <source>
        <dbReference type="RuleBase" id="RU003874"/>
    </source>
</evidence>
<comment type="function">
    <text evidence="15">Part of the Sec protein translocase complex. Interacts with the SecYEG preprotein conducting channel. Has a central role in coupling the hydrolysis of ATP to the transfer of proteins into and across the cell membrane, serving as an ATP-driven molecular motor driving the stepwise translocation of polypeptide chains across the membrane.</text>
</comment>
<dbReference type="GO" id="GO:0043952">
    <property type="term" value="P:protein transport by the Sec complex"/>
    <property type="evidence" value="ECO:0007669"/>
    <property type="project" value="UniProtKB-ARBA"/>
</dbReference>
<keyword evidence="13 15" id="KW-0811">Translocation</keyword>
<dbReference type="RefSeq" id="WP_131154189.1">
    <property type="nucleotide sequence ID" value="NZ_CP036402.1"/>
</dbReference>
<dbReference type="InterPro" id="IPR011115">
    <property type="entry name" value="SecA_DEAD"/>
</dbReference>
<dbReference type="FunFam" id="3.90.1440.10:FF:000002">
    <property type="entry name" value="Protein translocase subunit SecA"/>
    <property type="match status" value="1"/>
</dbReference>
<dbReference type="SUPFAM" id="SSF81886">
    <property type="entry name" value="Helical scaffold and wing domains of SecA"/>
    <property type="match status" value="1"/>
</dbReference>
<evidence type="ECO:0000256" key="2">
    <source>
        <dbReference type="ARBA" id="ARBA00004170"/>
    </source>
</evidence>
<evidence type="ECO:0000259" key="19">
    <source>
        <dbReference type="PROSITE" id="PS51196"/>
    </source>
</evidence>
<dbReference type="NCBIfam" id="TIGR00963">
    <property type="entry name" value="secA"/>
    <property type="match status" value="1"/>
</dbReference>
<dbReference type="Pfam" id="PF02810">
    <property type="entry name" value="SEC-C"/>
    <property type="match status" value="1"/>
</dbReference>
<dbReference type="Gene3D" id="3.40.50.300">
    <property type="entry name" value="P-loop containing nucleotide triphosphate hydrolases"/>
    <property type="match status" value="2"/>
</dbReference>
<feature type="binding site" evidence="15">
    <location>
        <position position="83"/>
    </location>
    <ligand>
        <name>ATP</name>
        <dbReference type="ChEBI" id="CHEBI:30616"/>
    </ligand>
</feature>
<evidence type="ECO:0000256" key="7">
    <source>
        <dbReference type="ARBA" id="ARBA00022723"/>
    </source>
</evidence>
<dbReference type="InterPro" id="IPR014018">
    <property type="entry name" value="SecA_motor_DEAD"/>
</dbReference>
<gene>
    <name evidence="15 20" type="primary">secA</name>
    <name evidence="20" type="ORF">ER308_06325</name>
</gene>
<feature type="compositionally biased region" description="Basic and acidic residues" evidence="17">
    <location>
        <begin position="884"/>
        <end position="893"/>
    </location>
</feature>
<evidence type="ECO:0000256" key="14">
    <source>
        <dbReference type="ARBA" id="ARBA00023136"/>
    </source>
</evidence>
<feature type="compositionally biased region" description="Low complexity" evidence="17">
    <location>
        <begin position="937"/>
        <end position="957"/>
    </location>
</feature>
<dbReference type="GO" id="GO:0005886">
    <property type="term" value="C:plasma membrane"/>
    <property type="evidence" value="ECO:0007669"/>
    <property type="project" value="UniProtKB-SubCell"/>
</dbReference>
<feature type="binding site" evidence="15">
    <location>
        <position position="491"/>
    </location>
    <ligand>
        <name>ATP</name>
        <dbReference type="ChEBI" id="CHEBI:30616"/>
    </ligand>
</feature>
<comment type="cofactor">
    <cofactor evidence="1">
        <name>Zn(2+)</name>
        <dbReference type="ChEBI" id="CHEBI:29105"/>
    </cofactor>
</comment>
<dbReference type="Gene3D" id="3.10.450.50">
    <property type="match status" value="1"/>
</dbReference>
<dbReference type="Pfam" id="PF21090">
    <property type="entry name" value="P-loop_SecA"/>
    <property type="match status" value="1"/>
</dbReference>
<protein>
    <recommendedName>
        <fullName evidence="15 16">Protein translocase subunit SecA</fullName>
        <ecNumber evidence="15">7.4.2.8</ecNumber>
    </recommendedName>
</protein>
<evidence type="ECO:0000259" key="18">
    <source>
        <dbReference type="PROSITE" id="PS51192"/>
    </source>
</evidence>
<dbReference type="KEGG" id="erz:ER308_06325"/>
<evidence type="ECO:0000256" key="11">
    <source>
        <dbReference type="ARBA" id="ARBA00022927"/>
    </source>
</evidence>
<feature type="compositionally biased region" description="Low complexity" evidence="17">
    <location>
        <begin position="853"/>
        <end position="873"/>
    </location>
</feature>
<keyword evidence="12 15" id="KW-1278">Translocase</keyword>
<evidence type="ECO:0000256" key="12">
    <source>
        <dbReference type="ARBA" id="ARBA00022967"/>
    </source>
</evidence>
<dbReference type="EMBL" id="CP036402">
    <property type="protein sequence ID" value="QBI19192.1"/>
    <property type="molecule type" value="Genomic_DNA"/>
</dbReference>
<dbReference type="PRINTS" id="PR00906">
    <property type="entry name" value="SECA"/>
</dbReference>
<dbReference type="InterPro" id="IPR044722">
    <property type="entry name" value="SecA_SF2_C"/>
</dbReference>
<dbReference type="SMART" id="SM00958">
    <property type="entry name" value="SecA_PP_bind"/>
    <property type="match status" value="1"/>
</dbReference>
<evidence type="ECO:0000256" key="6">
    <source>
        <dbReference type="ARBA" id="ARBA00022490"/>
    </source>
</evidence>
<dbReference type="GO" id="GO:0005524">
    <property type="term" value="F:ATP binding"/>
    <property type="evidence" value="ECO:0007669"/>
    <property type="project" value="UniProtKB-UniRule"/>
</dbReference>
<dbReference type="Pfam" id="PF01043">
    <property type="entry name" value="SecA_PP_bind"/>
    <property type="match status" value="1"/>
</dbReference>
<dbReference type="GO" id="GO:0046872">
    <property type="term" value="F:metal ion binding"/>
    <property type="evidence" value="ECO:0007669"/>
    <property type="project" value="UniProtKB-KW"/>
</dbReference>
<dbReference type="SUPFAM" id="SSF81767">
    <property type="entry name" value="Pre-protein crosslinking domain of SecA"/>
    <property type="match status" value="1"/>
</dbReference>
<dbReference type="HAMAP" id="MF_01382">
    <property type="entry name" value="SecA"/>
    <property type="match status" value="1"/>
</dbReference>
<evidence type="ECO:0000256" key="5">
    <source>
        <dbReference type="ARBA" id="ARBA00022475"/>
    </source>
</evidence>
<keyword evidence="6 15" id="KW-0963">Cytoplasm</keyword>
<name>A0A411YDE8_9ACTN</name>
<dbReference type="AlphaFoldDB" id="A0A411YDE8"/>
<dbReference type="GO" id="GO:0008564">
    <property type="term" value="F:protein-exporting ATPase activity"/>
    <property type="evidence" value="ECO:0007669"/>
    <property type="project" value="UniProtKB-EC"/>
</dbReference>
<dbReference type="SMART" id="SM00957">
    <property type="entry name" value="SecA_DEAD"/>
    <property type="match status" value="1"/>
</dbReference>
<feature type="region of interest" description="Disordered" evidence="17">
    <location>
        <begin position="832"/>
        <end position="976"/>
    </location>
</feature>
<dbReference type="Gene3D" id="1.10.3060.10">
    <property type="entry name" value="Helical scaffold and wing domains of SecA"/>
    <property type="match status" value="1"/>
</dbReference>
<keyword evidence="7" id="KW-0479">Metal-binding</keyword>
<dbReference type="InterPro" id="IPR036266">
    <property type="entry name" value="SecA_Wing/Scaffold_sf"/>
</dbReference>
<keyword evidence="9" id="KW-0862">Zinc</keyword>
<comment type="subunit">
    <text evidence="15">Monomer and homodimer. Part of the essential Sec protein translocation apparatus which comprises SecA, SecYEG and auxiliary proteins SecDF. Other proteins may also be involved.</text>
</comment>
<sequence length="985" mass="110297">MLEKILRLGEGRRVKQLEGRVADVSELEDAVRELDDDELRAKTDEFRTRYEEGAELDDLLPEAFAVVREAAWRVLEQRPFDVQVLGAIALHEGDVAEMKTGEGKTLTSTMPVYLNALSGESVHVVTVNPYLAARDAEWMGRIYTFLGLETGLVFSGQKKADKRRAYACDITYGTNNEFGFDFLRDRMVQRPEQKVQRGHGFAIVDEADSILIDEARTPLIISGPADQHSEWYEVFAKRVAPKLERDRHYEVDEAKRTVSITDEGVSRVEEILGVENLYESVNTPLIHHLNNAVKAKELFRRDQEYVVTDGEVHIVDEFTGRVLTGRRYSEGLHQAIEAKEGVEIKAENQTLASITLQNYFRNYSTLAGMTGTAKTEEGEFAHIYNCGVVQVPTNEPMIRVDQPDFIYKTSEAKFTAAADDIAERHERGQPVLVGTTSIEKSEQISELMAQRGIPHEILNAKNHFKEAEIIAQAGRIGAVTVATNMAGRGVDIMLGGNPEFLADEEARRQLGGGPEDEEIDGDDFQRVYEEQLERFAAETKAEGEKVKELGGLYVLGTERHESRRIDNQLRGRSGRQGDPGESRFYLSLEDDLMRVFNASAVDSIMNRLKLPDDVPIEHKMVSRAVQRAQTQVESVNFERRKTVLKYDDVMNQQRKLIYEQRDEVLEGADERVAEIAWQFIEDAVAGLVTEYAPEKQYPEEWRLEELWNELGRIWDVQVDRGELDLENLEQNQLQRMLVEDARARYAEREEDLGSDLLRKVERRVTLSVVDRMWREHLYEMDQLRDGIGLRAVGQRDPLVEYTREARDAFNAMMERIKLEAAGYFFNLPVEKPEEQQASQASDAEADGNAASSAPDARGEPAADGAGDAATGRESGSGGQGTQRRRGEVRRPALESESASEEDGPDPSQLSYSAPNKGSGSYTVSTSGGRVGTGAGRPGAAVAAQARTQNQRQPAQTTVVKENKIGRNDQCPCGSGRKYKKCHGAA</sequence>
<dbReference type="InterPro" id="IPR011116">
    <property type="entry name" value="SecA_Wing/Scaffold"/>
</dbReference>
<dbReference type="SUPFAM" id="SSF52540">
    <property type="entry name" value="P-loop containing nucleoside triphosphate hydrolases"/>
    <property type="match status" value="2"/>
</dbReference>
<dbReference type="InterPro" id="IPR000185">
    <property type="entry name" value="SecA"/>
</dbReference>
<evidence type="ECO:0000256" key="15">
    <source>
        <dbReference type="HAMAP-Rule" id="MF_01382"/>
    </source>
</evidence>
<dbReference type="FunFam" id="3.40.50.300:FF:000113">
    <property type="entry name" value="Preprotein translocase subunit SecA"/>
    <property type="match status" value="1"/>
</dbReference>
<dbReference type="Proteomes" id="UP000291469">
    <property type="component" value="Chromosome"/>
</dbReference>
<dbReference type="InterPro" id="IPR014001">
    <property type="entry name" value="Helicase_ATP-bd"/>
</dbReference>
<dbReference type="GO" id="GO:0065002">
    <property type="term" value="P:intracellular protein transmembrane transport"/>
    <property type="evidence" value="ECO:0007669"/>
    <property type="project" value="UniProtKB-UniRule"/>
</dbReference>
<dbReference type="PROSITE" id="PS51196">
    <property type="entry name" value="SECA_MOTOR_DEAD"/>
    <property type="match status" value="1"/>
</dbReference>
<keyword evidence="8 15" id="KW-0547">Nucleotide-binding</keyword>
<evidence type="ECO:0000256" key="1">
    <source>
        <dbReference type="ARBA" id="ARBA00001947"/>
    </source>
</evidence>
<comment type="subcellular location">
    <subcellularLocation>
        <location evidence="15">Cell membrane</location>
        <topology evidence="15">Peripheral membrane protein</topology>
        <orientation evidence="15">Cytoplasmic side</orientation>
    </subcellularLocation>
    <subcellularLocation>
        <location evidence="15">Cytoplasm</location>
    </subcellularLocation>
    <subcellularLocation>
        <location evidence="2">Membrane</location>
        <topology evidence="2">Peripheral membrane protein</topology>
    </subcellularLocation>
    <text evidence="15">Distribution is 50-50.</text>
</comment>
<dbReference type="Pfam" id="PF07517">
    <property type="entry name" value="SecA_DEAD"/>
    <property type="match status" value="1"/>
</dbReference>
<dbReference type="InterPro" id="IPR036670">
    <property type="entry name" value="SecA_X-link_sf"/>
</dbReference>
<evidence type="ECO:0000256" key="17">
    <source>
        <dbReference type="SAM" id="MobiDB-lite"/>
    </source>
</evidence>
<dbReference type="PANTHER" id="PTHR30612">
    <property type="entry name" value="SECA INNER MEMBRANE COMPONENT OF SEC PROTEIN SECRETION SYSTEM"/>
    <property type="match status" value="1"/>
</dbReference>
<evidence type="ECO:0000256" key="10">
    <source>
        <dbReference type="ARBA" id="ARBA00022840"/>
    </source>
</evidence>
<dbReference type="NCBIfam" id="NF009538">
    <property type="entry name" value="PRK12904.1"/>
    <property type="match status" value="1"/>
</dbReference>
<dbReference type="CDD" id="cd17928">
    <property type="entry name" value="DEXDc_SecA"/>
    <property type="match status" value="1"/>
</dbReference>
<dbReference type="PROSITE" id="PS01312">
    <property type="entry name" value="SECA"/>
    <property type="match status" value="1"/>
</dbReference>
<dbReference type="OrthoDB" id="9805579at2"/>
<comment type="catalytic activity">
    <reaction evidence="15">
        <text>ATP + H2O + cellular proteinSide 1 = ADP + phosphate + cellular proteinSide 2.</text>
        <dbReference type="EC" id="7.4.2.8"/>
    </reaction>
</comment>
<dbReference type="Gene3D" id="3.90.1440.10">
    <property type="entry name" value="SecA, preprotein cross-linking domain"/>
    <property type="match status" value="1"/>
</dbReference>
<accession>A0A411YDE8</accession>
<dbReference type="PROSITE" id="PS51192">
    <property type="entry name" value="HELICASE_ATP_BIND_1"/>
    <property type="match status" value="1"/>
</dbReference>
<keyword evidence="5 15" id="KW-1003">Cell membrane</keyword>
<keyword evidence="4 15" id="KW-0813">Transport</keyword>
<dbReference type="CDD" id="cd18803">
    <property type="entry name" value="SF2_C_secA"/>
    <property type="match status" value="1"/>
</dbReference>
<dbReference type="InterPro" id="IPR004027">
    <property type="entry name" value="SEC_C_motif"/>
</dbReference>
<evidence type="ECO:0000256" key="3">
    <source>
        <dbReference type="ARBA" id="ARBA00007650"/>
    </source>
</evidence>
<dbReference type="InterPro" id="IPR020937">
    <property type="entry name" value="SecA_CS"/>
</dbReference>
<dbReference type="GO" id="GO:0006605">
    <property type="term" value="P:protein targeting"/>
    <property type="evidence" value="ECO:0007669"/>
    <property type="project" value="UniProtKB-UniRule"/>
</dbReference>
<proteinExistence type="inferred from homology"/>
<evidence type="ECO:0000256" key="8">
    <source>
        <dbReference type="ARBA" id="ARBA00022741"/>
    </source>
</evidence>
<feature type="domain" description="Helicase ATP-binding" evidence="18">
    <location>
        <begin position="85"/>
        <end position="243"/>
    </location>
</feature>
<dbReference type="PANTHER" id="PTHR30612:SF0">
    <property type="entry name" value="CHLOROPLAST PROTEIN-TRANSPORTING ATPASE"/>
    <property type="match status" value="1"/>
</dbReference>
<feature type="binding site" evidence="15">
    <location>
        <begin position="101"/>
        <end position="105"/>
    </location>
    <ligand>
        <name>ATP</name>
        <dbReference type="ChEBI" id="CHEBI:30616"/>
    </ligand>
</feature>
<keyword evidence="21" id="KW-1185">Reference proteome</keyword>